<evidence type="ECO:0000256" key="1">
    <source>
        <dbReference type="ARBA" id="ARBA00010646"/>
    </source>
</evidence>
<evidence type="ECO:0000313" key="5">
    <source>
        <dbReference type="EMBL" id="MVN59238.1"/>
    </source>
</evidence>
<dbReference type="PROSITE" id="PS51170">
    <property type="entry name" value="CW"/>
    <property type="match status" value="8"/>
</dbReference>
<dbReference type="GO" id="GO:0016052">
    <property type="term" value="P:carbohydrate catabolic process"/>
    <property type="evidence" value="ECO:0007669"/>
    <property type="project" value="TreeGrafter"/>
</dbReference>
<dbReference type="PANTHER" id="PTHR34135">
    <property type="entry name" value="LYSOZYME"/>
    <property type="match status" value="1"/>
</dbReference>
<dbReference type="GO" id="GO:0003796">
    <property type="term" value="F:lysozyme activity"/>
    <property type="evidence" value="ECO:0007669"/>
    <property type="project" value="InterPro"/>
</dbReference>
<protein>
    <recommendedName>
        <fullName evidence="7">Glycoside hydrolase</fullName>
    </recommendedName>
</protein>
<dbReference type="Gene3D" id="2.10.270.10">
    <property type="entry name" value="Cholin Binding"/>
    <property type="match status" value="6"/>
</dbReference>
<feature type="repeat" description="Cell wall-binding" evidence="3">
    <location>
        <begin position="596"/>
        <end position="615"/>
    </location>
</feature>
<keyword evidence="2" id="KW-0677">Repeat</keyword>
<feature type="repeat" description="Cell wall-binding" evidence="3">
    <location>
        <begin position="657"/>
        <end position="676"/>
    </location>
</feature>
<dbReference type="AlphaFoldDB" id="A0A7K1T6H2"/>
<dbReference type="Gene3D" id="3.20.20.80">
    <property type="entry name" value="Glycosidases"/>
    <property type="match status" value="1"/>
</dbReference>
<feature type="repeat" description="Cell wall-binding" evidence="3">
    <location>
        <begin position="515"/>
        <end position="534"/>
    </location>
</feature>
<feature type="repeat" description="Cell wall-binding" evidence="3">
    <location>
        <begin position="637"/>
        <end position="656"/>
    </location>
</feature>
<accession>A0A7K1T6H2</accession>
<sequence length="698" mass="76247">MTFFAKARSASSFAIAALLALGMVPAAAFAADGAAATTQDAAASDDAAAVLAESDDAASSWRFDDGEPIAFPGEELVAGEDAEDVPGDDGLGGENPGISLYANTVVPGTGITIPSYVRRPVGATRIGIDVSEHNGRIDWQAVKRAGVEFAIIRCGYGQDHESQHDDRWLDNVRGATAAGIPYGVYLYSYADTVAKAKGEAGHIIRLLRESNCKPEFPIYYDLEESSLESSKKVPLLAEMAFTFCSEVSRAGYTPAVYANTNWFNNYLTDPVFDAWGRWVAQYNSVCTYKGTYQMWQCTSDGYLAGLSGNNGRVDLNYELNNSSGHLASKTGLQMINGDMYYLDGAGNKKTGWQTVGRNTYYFGSDGIMFRGEQTIDGRKLSFNQAGTLEGYWAKTGDAWYLRDQNGRNKIGWQHVKGSWYYLDPESARMKTGWLQQGGNWYYLNGSGAMATGWVKVGGKDYYLRPSSGIMVTGKQTIGGKVYTFDSSGALVVNTTPRWVKSGGAWYLRSPEGKNLTGWQKVSGTWYYLNGSGVMQTGWLKLGKTWYYLKGSGAMAEGWAKVRGSWYYLNPGSGAMAKGWKSVGGTWYYLNGSGAMKTGWLKLEKTWYYLKGSGAMAEGWQKVSGAWYYLNPGSGSMKTGWLKLGKTWYYLSGSGAMRTGWQKIGGTWYYFRGSGAMVADEAITIGGKTYRFSASGAWI</sequence>
<dbReference type="SUPFAM" id="SSF51445">
    <property type="entry name" value="(Trans)glycosidases"/>
    <property type="match status" value="1"/>
</dbReference>
<evidence type="ECO:0008006" key="7">
    <source>
        <dbReference type="Google" id="ProtNLM"/>
    </source>
</evidence>
<dbReference type="InterPro" id="IPR002053">
    <property type="entry name" value="Glyco_hydro_25"/>
</dbReference>
<dbReference type="Pfam" id="PF19127">
    <property type="entry name" value="Choline_bind_3"/>
    <property type="match status" value="6"/>
</dbReference>
<proteinExistence type="inferred from homology"/>
<evidence type="ECO:0000313" key="6">
    <source>
        <dbReference type="Proteomes" id="UP000488839"/>
    </source>
</evidence>
<feature type="repeat" description="Cell wall-binding" evidence="3">
    <location>
        <begin position="349"/>
        <end position="368"/>
    </location>
</feature>
<evidence type="ECO:0000256" key="3">
    <source>
        <dbReference type="PROSITE-ProRule" id="PRU00591"/>
    </source>
</evidence>
<organism evidence="5 6">
    <name type="scientific">Adlercreutzia rubneri</name>
    <dbReference type="NCBI Taxonomy" id="2916441"/>
    <lineage>
        <taxon>Bacteria</taxon>
        <taxon>Bacillati</taxon>
        <taxon>Actinomycetota</taxon>
        <taxon>Coriobacteriia</taxon>
        <taxon>Eggerthellales</taxon>
        <taxon>Eggerthellaceae</taxon>
        <taxon>Adlercreutzia</taxon>
    </lineage>
</organism>
<dbReference type="EMBL" id="WPOO01000014">
    <property type="protein sequence ID" value="MVN59238.1"/>
    <property type="molecule type" value="Genomic_DNA"/>
</dbReference>
<dbReference type="SUPFAM" id="SSF69360">
    <property type="entry name" value="Cell wall binding repeat"/>
    <property type="match status" value="3"/>
</dbReference>
<dbReference type="Proteomes" id="UP000488839">
    <property type="component" value="Unassembled WGS sequence"/>
</dbReference>
<evidence type="ECO:0000256" key="4">
    <source>
        <dbReference type="SAM" id="SignalP"/>
    </source>
</evidence>
<feature type="chain" id="PRO_5029852276" description="Glycoside hydrolase" evidence="4">
    <location>
        <begin position="31"/>
        <end position="698"/>
    </location>
</feature>
<feature type="repeat" description="Cell wall-binding" evidence="3">
    <location>
        <begin position="576"/>
        <end position="595"/>
    </location>
</feature>
<name>A0A7K1T6H2_9ACTN</name>
<dbReference type="PANTHER" id="PTHR34135:SF2">
    <property type="entry name" value="LYSOZYME"/>
    <property type="match status" value="1"/>
</dbReference>
<dbReference type="RefSeq" id="WP_157012782.1">
    <property type="nucleotide sequence ID" value="NZ_WPOO01000014.1"/>
</dbReference>
<dbReference type="Pfam" id="PF01473">
    <property type="entry name" value="Choline_bind_1"/>
    <property type="match status" value="3"/>
</dbReference>
<dbReference type="GO" id="GO:0016998">
    <property type="term" value="P:cell wall macromolecule catabolic process"/>
    <property type="evidence" value="ECO:0007669"/>
    <property type="project" value="InterPro"/>
</dbReference>
<dbReference type="CDD" id="cd06414">
    <property type="entry name" value="GH25_LytC-like"/>
    <property type="match status" value="1"/>
</dbReference>
<keyword evidence="6" id="KW-1185">Reference proteome</keyword>
<reference evidence="5 6" key="1">
    <citation type="submission" date="2019-11" db="EMBL/GenBank/DDBJ databases">
        <title>Whole genome shotgun sequencing (WGS) data from Adlercreutzia equolifaciens ResAG-91, Eggerthella lenta MRI-F36, MRI-F37, MRI-F40, ResAG-49, ResAG-88, ResAG-121, ResAG-145, and Gordonibacter sp. ResAG-5, ResAG-26, ResAG-43, ResAG-50, ResAG-59.</title>
        <authorList>
            <person name="Stoll D.A."/>
            <person name="Danylec N."/>
            <person name="Franz C.M.A.P."/>
            <person name="Huch M."/>
        </authorList>
    </citation>
    <scope>NUCLEOTIDE SEQUENCE [LARGE SCALE GENOMIC DNA]</scope>
    <source>
        <strain evidence="5 6">ResAG-91</strain>
    </source>
</reference>
<keyword evidence="4" id="KW-0732">Signal</keyword>
<evidence type="ECO:0000256" key="2">
    <source>
        <dbReference type="ARBA" id="ARBA00022737"/>
    </source>
</evidence>
<dbReference type="PROSITE" id="PS51904">
    <property type="entry name" value="GLYCOSYL_HYDROL_F25_2"/>
    <property type="match status" value="1"/>
</dbReference>
<feature type="signal peptide" evidence="4">
    <location>
        <begin position="1"/>
        <end position="30"/>
    </location>
</feature>
<feature type="repeat" description="Cell wall-binding" evidence="3">
    <location>
        <begin position="535"/>
        <end position="554"/>
    </location>
</feature>
<dbReference type="GO" id="GO:0009253">
    <property type="term" value="P:peptidoglycan catabolic process"/>
    <property type="evidence" value="ECO:0007669"/>
    <property type="project" value="InterPro"/>
</dbReference>
<feature type="repeat" description="Cell wall-binding" evidence="3">
    <location>
        <begin position="430"/>
        <end position="449"/>
    </location>
</feature>
<comment type="similarity">
    <text evidence="1">Belongs to the glycosyl hydrolase 25 family.</text>
</comment>
<comment type="caution">
    <text evidence="5">The sequence shown here is derived from an EMBL/GenBank/DDBJ whole genome shotgun (WGS) entry which is preliminary data.</text>
</comment>
<gene>
    <name evidence="5" type="ORF">GO707_08380</name>
</gene>
<dbReference type="Pfam" id="PF01183">
    <property type="entry name" value="Glyco_hydro_25"/>
    <property type="match status" value="1"/>
</dbReference>
<dbReference type="InterPro" id="IPR018337">
    <property type="entry name" value="Cell_wall/Cho-bd_repeat"/>
</dbReference>
<dbReference type="InterPro" id="IPR017853">
    <property type="entry name" value="GH"/>
</dbReference>